<dbReference type="Proteomes" id="UP000654075">
    <property type="component" value="Unassembled WGS sequence"/>
</dbReference>
<feature type="non-terminal residue" evidence="2">
    <location>
        <position position="372"/>
    </location>
</feature>
<feature type="region of interest" description="Disordered" evidence="1">
    <location>
        <begin position="40"/>
        <end position="69"/>
    </location>
</feature>
<feature type="compositionally biased region" description="Basic and acidic residues" evidence="1">
    <location>
        <begin position="53"/>
        <end position="63"/>
    </location>
</feature>
<name>A0A813EFG8_POLGL</name>
<reference evidence="2" key="1">
    <citation type="submission" date="2021-02" db="EMBL/GenBank/DDBJ databases">
        <authorList>
            <person name="Dougan E. K."/>
            <person name="Rhodes N."/>
            <person name="Thang M."/>
            <person name="Chan C."/>
        </authorList>
    </citation>
    <scope>NUCLEOTIDE SEQUENCE</scope>
</reference>
<comment type="caution">
    <text evidence="2">The sequence shown here is derived from an EMBL/GenBank/DDBJ whole genome shotgun (WGS) entry which is preliminary data.</text>
</comment>
<feature type="region of interest" description="Disordered" evidence="1">
    <location>
        <begin position="1"/>
        <end position="28"/>
    </location>
</feature>
<protein>
    <submittedName>
        <fullName evidence="2">Uncharacterized protein</fullName>
    </submittedName>
</protein>
<proteinExistence type="predicted"/>
<evidence type="ECO:0000256" key="1">
    <source>
        <dbReference type="SAM" id="MobiDB-lite"/>
    </source>
</evidence>
<evidence type="ECO:0000313" key="2">
    <source>
        <dbReference type="EMBL" id="CAE8599055.1"/>
    </source>
</evidence>
<organism evidence="2 3">
    <name type="scientific">Polarella glacialis</name>
    <name type="common">Dinoflagellate</name>
    <dbReference type="NCBI Taxonomy" id="89957"/>
    <lineage>
        <taxon>Eukaryota</taxon>
        <taxon>Sar</taxon>
        <taxon>Alveolata</taxon>
        <taxon>Dinophyceae</taxon>
        <taxon>Suessiales</taxon>
        <taxon>Suessiaceae</taxon>
        <taxon>Polarella</taxon>
    </lineage>
</organism>
<accession>A0A813EFG8</accession>
<feature type="compositionally biased region" description="Basic and acidic residues" evidence="1">
    <location>
        <begin position="1"/>
        <end position="20"/>
    </location>
</feature>
<dbReference type="EMBL" id="CAJNNV010010813">
    <property type="protein sequence ID" value="CAE8599055.1"/>
    <property type="molecule type" value="Genomic_DNA"/>
</dbReference>
<dbReference type="AlphaFoldDB" id="A0A813EFG8"/>
<keyword evidence="3" id="KW-1185">Reference proteome</keyword>
<evidence type="ECO:0000313" key="3">
    <source>
        <dbReference type="Proteomes" id="UP000654075"/>
    </source>
</evidence>
<sequence length="372" mass="41840">MAPKKLSESLREAQERREAQKMLMESGRASQELALRTWLRSAGASTQDSQESQELHEGEKESLADTIPATDKEVATARGRAWSASHEVAHGRQYDTVELSQLRQDYERDVFYDKWAEELAVEAWAVQPERPAPLRTHLDLQKDTFYDRWADELAGQAWAEELAVAARAVQPERLAPLCSHLDFQKDTFYGKWADELAGQWWAEELAVAARAVQPERLAPLRTPLDFKMDTFYDKWAEELAGQALLKKRKHAHGSPLSELPLVHPRSNDYVQQSPPNAKVTSKAGDAVRAGLLALSQSSVHAEHHFRRVLRPRPDGSAPDFEDVLMMLLRAGLYDDKAQLSPIFAKGLKVGLCLKPRCGGAISVYMKSCKVMM</sequence>
<feature type="compositionally biased region" description="Polar residues" evidence="1">
    <location>
        <begin position="43"/>
        <end position="52"/>
    </location>
</feature>
<gene>
    <name evidence="2" type="ORF">PGLA1383_LOCUS17432</name>
</gene>